<gene>
    <name evidence="1" type="ORF">ISM_07630</name>
</gene>
<dbReference type="AlphaFoldDB" id="A3SLB8"/>
<dbReference type="OrthoDB" id="7855496at2"/>
<reference evidence="1 2" key="1">
    <citation type="submission" date="2005-12" db="EMBL/GenBank/DDBJ databases">
        <authorList>
            <person name="Moran M.A."/>
            <person name="Ferriera S."/>
            <person name="Johnson J."/>
            <person name="Kravitz S."/>
            <person name="Halpern A."/>
            <person name="Remington K."/>
            <person name="Beeson K."/>
            <person name="Tran B."/>
            <person name="Rogers Y.-H."/>
            <person name="Friedman R."/>
            <person name="Venter J.C."/>
        </authorList>
    </citation>
    <scope>NUCLEOTIDE SEQUENCE [LARGE SCALE GENOMIC DNA]</scope>
    <source>
        <strain evidence="2">ATCC BAA-591 / DSM 15170 / ISM</strain>
    </source>
</reference>
<dbReference type="EMBL" id="AALY01000001">
    <property type="protein sequence ID" value="EAP78149.1"/>
    <property type="molecule type" value="Genomic_DNA"/>
</dbReference>
<organism evidence="1 2">
    <name type="scientific">Roseovarius nubinhibens (strain ATCC BAA-591 / DSM 15170 / ISM)</name>
    <dbReference type="NCBI Taxonomy" id="89187"/>
    <lineage>
        <taxon>Bacteria</taxon>
        <taxon>Pseudomonadati</taxon>
        <taxon>Pseudomonadota</taxon>
        <taxon>Alphaproteobacteria</taxon>
        <taxon>Rhodobacterales</taxon>
        <taxon>Roseobacteraceae</taxon>
        <taxon>Roseovarius</taxon>
    </lineage>
</organism>
<dbReference type="Proteomes" id="UP000005954">
    <property type="component" value="Unassembled WGS sequence"/>
</dbReference>
<comment type="caution">
    <text evidence="1">The sequence shown here is derived from an EMBL/GenBank/DDBJ whole genome shotgun (WGS) entry which is preliminary data.</text>
</comment>
<accession>A3SLB8</accession>
<evidence type="ECO:0000313" key="2">
    <source>
        <dbReference type="Proteomes" id="UP000005954"/>
    </source>
</evidence>
<dbReference type="STRING" id="89187.ISM_07630"/>
<evidence type="ECO:0000313" key="1">
    <source>
        <dbReference type="EMBL" id="EAP78149.1"/>
    </source>
</evidence>
<keyword evidence="2" id="KW-1185">Reference proteome</keyword>
<protein>
    <submittedName>
        <fullName evidence="1">Uncharacterized protein</fullName>
    </submittedName>
</protein>
<proteinExistence type="predicted"/>
<dbReference type="eggNOG" id="ENOG5032Z4C">
    <property type="taxonomic scope" value="Bacteria"/>
</dbReference>
<sequence length="92" mass="10209">MREAKDMEQHNITWRGIALEITFTPEKFGLVDHIEIMSEGRAPLPVTETGYRSHFIPAGTVAAHDGATAFVTAWLEHEAVRTGWSGAQLSLF</sequence>
<name>A3SLB8_ROSNI</name>
<dbReference type="HOGENOM" id="CLU_179410_0_0_5"/>